<protein>
    <recommendedName>
        <fullName evidence="5">Cyclic nucleotide-binding domain-containing protein</fullName>
    </recommendedName>
</protein>
<feature type="coiled-coil region" evidence="1">
    <location>
        <begin position="422"/>
        <end position="472"/>
    </location>
</feature>
<dbReference type="InterPro" id="IPR018490">
    <property type="entry name" value="cNMP-bd_dom_sf"/>
</dbReference>
<evidence type="ECO:0008006" key="5">
    <source>
        <dbReference type="Google" id="ProtNLM"/>
    </source>
</evidence>
<dbReference type="EMBL" id="JBGBPQ010000015">
    <property type="protein sequence ID" value="KAL1510483.1"/>
    <property type="molecule type" value="Genomic_DNA"/>
</dbReference>
<reference evidence="3 4" key="1">
    <citation type="journal article" date="2024" name="Science">
        <title>Giant polyketide synthase enzymes in the biosynthesis of giant marine polyether toxins.</title>
        <authorList>
            <person name="Fallon T.R."/>
            <person name="Shende V.V."/>
            <person name="Wierzbicki I.H."/>
            <person name="Pendleton A.L."/>
            <person name="Watervoot N.F."/>
            <person name="Auber R.P."/>
            <person name="Gonzalez D.J."/>
            <person name="Wisecaver J.H."/>
            <person name="Moore B.S."/>
        </authorList>
    </citation>
    <scope>NUCLEOTIDE SEQUENCE [LARGE SCALE GENOMIC DNA]</scope>
    <source>
        <strain evidence="3 4">12B1</strain>
    </source>
</reference>
<evidence type="ECO:0000313" key="3">
    <source>
        <dbReference type="EMBL" id="KAL1510483.1"/>
    </source>
</evidence>
<feature type="coiled-coil region" evidence="1">
    <location>
        <begin position="523"/>
        <end position="589"/>
    </location>
</feature>
<feature type="region of interest" description="Disordered" evidence="2">
    <location>
        <begin position="391"/>
        <end position="419"/>
    </location>
</feature>
<keyword evidence="4" id="KW-1185">Reference proteome</keyword>
<evidence type="ECO:0000256" key="1">
    <source>
        <dbReference type="SAM" id="Coils"/>
    </source>
</evidence>
<sequence>MTSTSILKKSGSTKDMNGARSRSAGHKSKGRVGNRVFNDLLKLKPLASVVEFDEQVDLLLQGIGAQPTLSKLGATEVAILASYVSVVDFTIGDLIVSSSELPTWIGILLKGKMSTMQDGKEIHEHEVGSVIGVETLFGNETRGHHIVGQTKGYIAVITMGTLLSLCEQAPHLAIFLIRSFGSKHLESIANNPREHSQLKWNTVTADVLDMVNEWIGSTFRPTEMGADVADDLIERMQFHTFDPDEPLLDRLSTDDYVCFVVSGTVQLCTNGVRVQRVSTGEVIWSARFFDRSLCIHDVVGESAGILAGIHFKAIEELATSNVHLALALLRMLGIDAAKNAAGLFGIPPVEPTALKEASGSHHRASAVEVFYAQKLKQLESEDDAAPQLLRRSPELSMDGEAVDGESATPPGMLRKGLSSSQLAAASERLEAYRDHSRLLESKAHIRQLEDEVWRLKKANAELLVQLEQAKSRHGGWFAQAADHPDAPRTPRVDTQEVVRLRGANSQLRKEVEAARGGDHLQLLEELQKKNNEYAKRVLDLESQVLKNEASMQELAEARLVVIRKEDEKRAEIERILEVKEETIRKLEHKFLSERNKWTQEAGALNKALSGLRRQYNDAKAGASKLDRQLGRSVQALGEELFVVENENRDLRRDLQHMRVATKCMGIAFLMRKCLKQRSLDHLSELRELEAQAHAEKLSKEKRQHEAQLRSLQSELAQLKHERKEHKDVVSAITSELNVLRVQETDLRAMLHEQTLQINMLEADLAKQRVAGRAQLAHAERQAAMEAQRVQNLRKKLAATASMANEMQSKVVRTAEVEAAFGCLLRTDPVSCAFQPMASRQNTPARSSQSRGGTPSQSRGVRTL</sequence>
<organism evidence="3 4">
    <name type="scientific">Prymnesium parvum</name>
    <name type="common">Toxic golden alga</name>
    <dbReference type="NCBI Taxonomy" id="97485"/>
    <lineage>
        <taxon>Eukaryota</taxon>
        <taxon>Haptista</taxon>
        <taxon>Haptophyta</taxon>
        <taxon>Prymnesiophyceae</taxon>
        <taxon>Prymnesiales</taxon>
        <taxon>Prymnesiaceae</taxon>
        <taxon>Prymnesium</taxon>
    </lineage>
</organism>
<evidence type="ECO:0000313" key="4">
    <source>
        <dbReference type="Proteomes" id="UP001515480"/>
    </source>
</evidence>
<accession>A0AB34IZ09</accession>
<dbReference type="InterPro" id="IPR014710">
    <property type="entry name" value="RmlC-like_jellyroll"/>
</dbReference>
<gene>
    <name evidence="3" type="ORF">AB1Y20_006788</name>
</gene>
<dbReference type="Proteomes" id="UP001515480">
    <property type="component" value="Unassembled WGS sequence"/>
</dbReference>
<proteinExistence type="predicted"/>
<name>A0AB34IZ09_PRYPA</name>
<feature type="coiled-coil region" evidence="1">
    <location>
        <begin position="633"/>
        <end position="735"/>
    </location>
</feature>
<keyword evidence="1" id="KW-0175">Coiled coil</keyword>
<feature type="region of interest" description="Disordered" evidence="2">
    <location>
        <begin position="1"/>
        <end position="30"/>
    </location>
</feature>
<evidence type="ECO:0000256" key="2">
    <source>
        <dbReference type="SAM" id="MobiDB-lite"/>
    </source>
</evidence>
<dbReference type="SUPFAM" id="SSF51206">
    <property type="entry name" value="cAMP-binding domain-like"/>
    <property type="match status" value="2"/>
</dbReference>
<comment type="caution">
    <text evidence="3">The sequence shown here is derived from an EMBL/GenBank/DDBJ whole genome shotgun (WGS) entry which is preliminary data.</text>
</comment>
<feature type="region of interest" description="Disordered" evidence="2">
    <location>
        <begin position="837"/>
        <end position="863"/>
    </location>
</feature>
<dbReference type="AlphaFoldDB" id="A0AB34IZ09"/>
<feature type="coiled-coil region" evidence="1">
    <location>
        <begin position="775"/>
        <end position="809"/>
    </location>
</feature>
<dbReference type="Gene3D" id="2.60.120.10">
    <property type="entry name" value="Jelly Rolls"/>
    <property type="match status" value="2"/>
</dbReference>